<feature type="domain" description="PROP1-like PPR" evidence="4">
    <location>
        <begin position="326"/>
        <end position="464"/>
    </location>
</feature>
<comment type="caution">
    <text evidence="5">The sequence shown here is derived from an EMBL/GenBank/DDBJ whole genome shotgun (WGS) entry which is preliminary data.</text>
</comment>
<feature type="repeat" description="PPR" evidence="3">
    <location>
        <begin position="345"/>
        <end position="379"/>
    </location>
</feature>
<feature type="repeat" description="PPR" evidence="3">
    <location>
        <begin position="240"/>
        <end position="274"/>
    </location>
</feature>
<feature type="repeat" description="PPR" evidence="3">
    <location>
        <begin position="310"/>
        <end position="344"/>
    </location>
</feature>
<evidence type="ECO:0000256" key="1">
    <source>
        <dbReference type="ARBA" id="ARBA00007626"/>
    </source>
</evidence>
<proteinExistence type="inferred from homology"/>
<dbReference type="Gene3D" id="1.25.40.10">
    <property type="entry name" value="Tetratricopeptide repeat domain"/>
    <property type="match status" value="4"/>
</dbReference>
<evidence type="ECO:0000313" key="6">
    <source>
        <dbReference type="Proteomes" id="UP000655225"/>
    </source>
</evidence>
<organism evidence="5 6">
    <name type="scientific">Tetracentron sinense</name>
    <name type="common">Spur-leaf</name>
    <dbReference type="NCBI Taxonomy" id="13715"/>
    <lineage>
        <taxon>Eukaryota</taxon>
        <taxon>Viridiplantae</taxon>
        <taxon>Streptophyta</taxon>
        <taxon>Embryophyta</taxon>
        <taxon>Tracheophyta</taxon>
        <taxon>Spermatophyta</taxon>
        <taxon>Magnoliopsida</taxon>
        <taxon>Trochodendrales</taxon>
        <taxon>Trochodendraceae</taxon>
        <taxon>Tetracentron</taxon>
    </lineage>
</organism>
<dbReference type="OMA" id="RFFIWAQ"/>
<dbReference type="Pfam" id="PF13041">
    <property type="entry name" value="PPR_2"/>
    <property type="match status" value="1"/>
</dbReference>
<name>A0A835DHU2_TETSI</name>
<dbReference type="AlphaFoldDB" id="A0A835DHU2"/>
<evidence type="ECO:0000313" key="5">
    <source>
        <dbReference type="EMBL" id="KAF8400639.1"/>
    </source>
</evidence>
<evidence type="ECO:0000256" key="3">
    <source>
        <dbReference type="PROSITE-ProRule" id="PRU00708"/>
    </source>
</evidence>
<dbReference type="InterPro" id="IPR011990">
    <property type="entry name" value="TPR-like_helical_dom_sf"/>
</dbReference>
<keyword evidence="6" id="KW-1185">Reference proteome</keyword>
<dbReference type="Proteomes" id="UP000655225">
    <property type="component" value="Unassembled WGS sequence"/>
</dbReference>
<feature type="repeat" description="PPR" evidence="3">
    <location>
        <begin position="171"/>
        <end position="205"/>
    </location>
</feature>
<accession>A0A835DHU2</accession>
<dbReference type="InterPro" id="IPR002885">
    <property type="entry name" value="PPR_rpt"/>
</dbReference>
<dbReference type="EMBL" id="JABCRI010000009">
    <property type="protein sequence ID" value="KAF8400639.1"/>
    <property type="molecule type" value="Genomic_DNA"/>
</dbReference>
<dbReference type="NCBIfam" id="TIGR00756">
    <property type="entry name" value="PPR"/>
    <property type="match status" value="7"/>
</dbReference>
<feature type="repeat" description="PPR" evidence="3">
    <location>
        <begin position="450"/>
        <end position="485"/>
    </location>
</feature>
<sequence>MITRALYSRSRRLYSLLQHLQSHISQTHRSGAYPISPSPVDLSRISSVRPFLFTRLCTQTMKLDPSSLAEDVNEICRVLSDFRSPHHDIESALDCFLGKISCNLVEQVLKRCKNLGVSAHRFFLWAQRLPGFNHSRESYHILVDILGSGKQFPLIWNFLFEMRESGDSEIRSEIFWIIFRAYCRADLPADAIRAFNKMDDFGIKPGIDDLDQLLYTLCKRKLVKHAQEFFERVKFEFPPTRKTYSILMRGWGDTGNSTEARKLFNEMLERGCSTDVLAYNSLLESLCRDGKMDEAYKLFREMRLYGLEPDACTYSIFIRASCEANDIHSVFRVLDRMRRYSLVPNVFTYNCIIKLLCKKAMVDDAYLLVDEMLERGVSPDLWSYNAIQAVHCDNCEVNKALMLISMMKRDSCMPDRHTYNMVLKMLIRVGRFDRAMNVWEGMGESGFYPSVSTYAVMVHSFCKKKGKLEDACRYFEMMIDEGIPPYPCTCDLLRDRLLQFGFREQIQILADKMLRSTSCLIQELSNTMRGDKAYARSRAEDIIV</sequence>
<protein>
    <recommendedName>
        <fullName evidence="4">PROP1-like PPR domain-containing protein</fullName>
    </recommendedName>
</protein>
<dbReference type="Pfam" id="PF17177">
    <property type="entry name" value="PPR_long"/>
    <property type="match status" value="1"/>
</dbReference>
<feature type="repeat" description="PPR" evidence="3">
    <location>
        <begin position="415"/>
        <end position="449"/>
    </location>
</feature>
<dbReference type="PANTHER" id="PTHR47941">
    <property type="entry name" value="PENTATRICOPEPTIDE REPEAT-CONTAINING PROTEIN 3, MITOCHONDRIAL"/>
    <property type="match status" value="1"/>
</dbReference>
<dbReference type="Pfam" id="PF01535">
    <property type="entry name" value="PPR"/>
    <property type="match status" value="2"/>
</dbReference>
<keyword evidence="2" id="KW-0677">Repeat</keyword>
<evidence type="ECO:0000256" key="2">
    <source>
        <dbReference type="ARBA" id="ARBA00022737"/>
    </source>
</evidence>
<feature type="repeat" description="PPR" evidence="3">
    <location>
        <begin position="380"/>
        <end position="414"/>
    </location>
</feature>
<dbReference type="OrthoDB" id="185373at2759"/>
<evidence type="ECO:0000259" key="4">
    <source>
        <dbReference type="Pfam" id="PF17177"/>
    </source>
</evidence>
<dbReference type="PROSITE" id="PS51375">
    <property type="entry name" value="PPR"/>
    <property type="match status" value="8"/>
</dbReference>
<comment type="similarity">
    <text evidence="1">Belongs to the PPR family. P subfamily.</text>
</comment>
<reference evidence="5 6" key="1">
    <citation type="submission" date="2020-04" db="EMBL/GenBank/DDBJ databases">
        <title>Plant Genome Project.</title>
        <authorList>
            <person name="Zhang R.-G."/>
        </authorList>
    </citation>
    <scope>NUCLEOTIDE SEQUENCE [LARGE SCALE GENOMIC DNA]</scope>
    <source>
        <strain evidence="5">YNK0</strain>
        <tissue evidence="5">Leaf</tissue>
    </source>
</reference>
<gene>
    <name evidence="5" type="ORF">HHK36_013938</name>
</gene>
<dbReference type="InterPro" id="IPR033443">
    <property type="entry name" value="PROP1-like_PPR_dom"/>
</dbReference>
<feature type="repeat" description="PPR" evidence="3">
    <location>
        <begin position="275"/>
        <end position="309"/>
    </location>
</feature>